<accession>A0ABQ3KVN9</accession>
<protein>
    <recommendedName>
        <fullName evidence="3">DUF4268 domain-containing protein</fullName>
    </recommendedName>
</protein>
<gene>
    <name evidence="1" type="ORF">GCM10010919_08480</name>
</gene>
<comment type="caution">
    <text evidence="1">The sequence shown here is derived from an EMBL/GenBank/DDBJ whole genome shotgun (WGS) entry which is preliminary data.</text>
</comment>
<dbReference type="EMBL" id="BNAO01000002">
    <property type="protein sequence ID" value="GHG63091.1"/>
    <property type="molecule type" value="Genomic_DNA"/>
</dbReference>
<organism evidence="1 2">
    <name type="scientific">Alishewanella longhuensis</name>
    <dbReference type="NCBI Taxonomy" id="1091037"/>
    <lineage>
        <taxon>Bacteria</taxon>
        <taxon>Pseudomonadati</taxon>
        <taxon>Pseudomonadota</taxon>
        <taxon>Gammaproteobacteria</taxon>
        <taxon>Alteromonadales</taxon>
        <taxon>Alteromonadaceae</taxon>
        <taxon>Alishewanella</taxon>
    </lineage>
</organism>
<dbReference type="Proteomes" id="UP000659697">
    <property type="component" value="Unassembled WGS sequence"/>
</dbReference>
<evidence type="ECO:0000313" key="2">
    <source>
        <dbReference type="Proteomes" id="UP000659697"/>
    </source>
</evidence>
<reference evidence="2" key="1">
    <citation type="journal article" date="2019" name="Int. J. Syst. Evol. Microbiol.">
        <title>The Global Catalogue of Microorganisms (GCM) 10K type strain sequencing project: providing services to taxonomists for standard genome sequencing and annotation.</title>
        <authorList>
            <consortium name="The Broad Institute Genomics Platform"/>
            <consortium name="The Broad Institute Genome Sequencing Center for Infectious Disease"/>
            <person name="Wu L."/>
            <person name="Ma J."/>
        </authorList>
    </citation>
    <scope>NUCLEOTIDE SEQUENCE [LARGE SCALE GENOMIC DNA]</scope>
    <source>
        <strain evidence="2">CGMCC 1.7003</strain>
    </source>
</reference>
<name>A0ABQ3KVN9_9ALTE</name>
<keyword evidence="2" id="KW-1185">Reference proteome</keyword>
<evidence type="ECO:0008006" key="3">
    <source>
        <dbReference type="Google" id="ProtNLM"/>
    </source>
</evidence>
<dbReference type="RefSeq" id="WP_189430585.1">
    <property type="nucleotide sequence ID" value="NZ_BNAO01000002.1"/>
</dbReference>
<proteinExistence type="predicted"/>
<evidence type="ECO:0000313" key="1">
    <source>
        <dbReference type="EMBL" id="GHG63091.1"/>
    </source>
</evidence>
<sequence length="176" mass="20295">MAISMSEQAILTGSGQTWQHWLTLLEQQQAAAWSHKEIAAFLAQQQASHWWAQMLAVQYEQHIGRRVLGQDCSGSFSVSVNKTLPGNMDEALNRWQQLVKDEQHFADITLSRGPDISHTEKWRYWRCGLADGSRVNINIYQKSPDKAALSVQHEKLETEVQVEFWRSYWKARLANI</sequence>